<keyword evidence="1" id="KW-0472">Membrane</keyword>
<dbReference type="SMART" id="SM00450">
    <property type="entry name" value="RHOD"/>
    <property type="match status" value="1"/>
</dbReference>
<dbReference type="InterPro" id="IPR036873">
    <property type="entry name" value="Rhodanese-like_dom_sf"/>
</dbReference>
<evidence type="ECO:0000313" key="4">
    <source>
        <dbReference type="EMBL" id="STO69317.1"/>
    </source>
</evidence>
<dbReference type="PANTHER" id="PTHR43031:SF18">
    <property type="entry name" value="RHODANESE-RELATED SULFURTRANSFERASES"/>
    <property type="match status" value="1"/>
</dbReference>
<evidence type="ECO:0000313" key="6">
    <source>
        <dbReference type="Proteomes" id="UP000254496"/>
    </source>
</evidence>
<dbReference type="EMBL" id="UGHF01000001">
    <property type="protein sequence ID" value="STO59265.1"/>
    <property type="molecule type" value="Genomic_DNA"/>
</dbReference>
<gene>
    <name evidence="3" type="primary">yibN</name>
    <name evidence="3" type="ORF">NCTC1659_00512</name>
    <name evidence="4" type="ORF">NCTC8540_01848</name>
</gene>
<sequence>MQEYLPLATEFAKNHSLMVMAWVGVFAMLIYTSVKSFTSKVTIVENAEATRLINNEDAIIVDLRTIDEFQRGHIINSINILPTDIKNQKLGKIEQHKDTPVILVCATGVTSSSSAELLVKQGFSRVYSLKEGISGWMTANLPLVKKHK</sequence>
<dbReference type="InterPro" id="IPR050229">
    <property type="entry name" value="GlpE_sulfurtransferase"/>
</dbReference>
<dbReference type="STRING" id="733.B0186_05445"/>
<dbReference type="Proteomes" id="UP000254329">
    <property type="component" value="Unassembled WGS sequence"/>
</dbReference>
<keyword evidence="5" id="KW-1185">Reference proteome</keyword>
<dbReference type="CDD" id="cd00158">
    <property type="entry name" value="RHOD"/>
    <property type="match status" value="1"/>
</dbReference>
<evidence type="ECO:0000259" key="2">
    <source>
        <dbReference type="PROSITE" id="PS50206"/>
    </source>
</evidence>
<feature type="transmembrane region" description="Helical" evidence="1">
    <location>
        <begin position="15"/>
        <end position="34"/>
    </location>
</feature>
<proteinExistence type="predicted"/>
<keyword evidence="1" id="KW-1133">Transmembrane helix</keyword>
<dbReference type="RefSeq" id="WP_078218363.1">
    <property type="nucleotide sequence ID" value="NZ_MUXZ01000013.1"/>
</dbReference>
<dbReference type="OrthoDB" id="9808735at2"/>
<accession>A0A1V4B1F1</accession>
<dbReference type="Gene3D" id="3.40.250.10">
    <property type="entry name" value="Rhodanese-like domain"/>
    <property type="match status" value="1"/>
</dbReference>
<dbReference type="EMBL" id="UGHJ01000001">
    <property type="protein sequence ID" value="STO69317.1"/>
    <property type="molecule type" value="Genomic_DNA"/>
</dbReference>
<dbReference type="AlphaFoldDB" id="A0A1V4B1F1"/>
<name>A0A1V4B1F1_9PAST</name>
<keyword evidence="1" id="KW-0812">Transmembrane</keyword>
<evidence type="ECO:0000313" key="5">
    <source>
        <dbReference type="Proteomes" id="UP000254329"/>
    </source>
</evidence>
<dbReference type="PROSITE" id="PS50206">
    <property type="entry name" value="RHODANESE_3"/>
    <property type="match status" value="1"/>
</dbReference>
<dbReference type="Proteomes" id="UP000254496">
    <property type="component" value="Unassembled WGS sequence"/>
</dbReference>
<dbReference type="SUPFAM" id="SSF52821">
    <property type="entry name" value="Rhodanese/Cell cycle control phosphatase"/>
    <property type="match status" value="1"/>
</dbReference>
<evidence type="ECO:0000256" key="1">
    <source>
        <dbReference type="SAM" id="Phobius"/>
    </source>
</evidence>
<evidence type="ECO:0000313" key="3">
    <source>
        <dbReference type="EMBL" id="STO59265.1"/>
    </source>
</evidence>
<reference evidence="5 6" key="1">
    <citation type="submission" date="2018-06" db="EMBL/GenBank/DDBJ databases">
        <authorList>
            <consortium name="Pathogen Informatics"/>
            <person name="Doyle S."/>
        </authorList>
    </citation>
    <scope>NUCLEOTIDE SEQUENCE [LARGE SCALE GENOMIC DNA]</scope>
    <source>
        <strain evidence="3 5">NCTC1659</strain>
        <strain evidence="4 6">NCTC8540</strain>
    </source>
</reference>
<dbReference type="Pfam" id="PF00581">
    <property type="entry name" value="Rhodanese"/>
    <property type="match status" value="1"/>
</dbReference>
<protein>
    <submittedName>
        <fullName evidence="3">Rhodanese</fullName>
    </submittedName>
</protein>
<dbReference type="PANTHER" id="PTHR43031">
    <property type="entry name" value="FAD-DEPENDENT OXIDOREDUCTASE"/>
    <property type="match status" value="1"/>
</dbReference>
<organism evidence="3 5">
    <name type="scientific">Canicola haemoglobinophilus</name>
    <dbReference type="NCBI Taxonomy" id="733"/>
    <lineage>
        <taxon>Bacteria</taxon>
        <taxon>Pseudomonadati</taxon>
        <taxon>Pseudomonadota</taxon>
        <taxon>Gammaproteobacteria</taxon>
        <taxon>Pasteurellales</taxon>
        <taxon>Pasteurellaceae</taxon>
        <taxon>Canicola</taxon>
    </lineage>
</organism>
<dbReference type="InterPro" id="IPR001763">
    <property type="entry name" value="Rhodanese-like_dom"/>
</dbReference>
<feature type="domain" description="Rhodanese" evidence="2">
    <location>
        <begin position="54"/>
        <end position="145"/>
    </location>
</feature>